<proteinExistence type="predicted"/>
<dbReference type="EMBL" id="ACUZ02000033">
    <property type="protein sequence ID" value="EFB31853.1"/>
    <property type="molecule type" value="Genomic_DNA"/>
</dbReference>
<evidence type="ECO:0000313" key="1">
    <source>
        <dbReference type="EMBL" id="EFB31853.1"/>
    </source>
</evidence>
<evidence type="ECO:0000313" key="2">
    <source>
        <dbReference type="Proteomes" id="UP000004079"/>
    </source>
</evidence>
<protein>
    <submittedName>
        <fullName evidence="1">Uncharacterized protein</fullName>
    </submittedName>
</protein>
<dbReference type="STRING" id="649760.HMPREF0971_01855"/>
<gene>
    <name evidence="1" type="ORF">HMPREF0971_01855</name>
</gene>
<name>D1QS98_9BACT</name>
<dbReference type="AlphaFoldDB" id="D1QS98"/>
<dbReference type="Proteomes" id="UP000004079">
    <property type="component" value="Unassembled WGS sequence"/>
</dbReference>
<accession>D1QS98</accession>
<sequence>MQCLLRQRLFGYSMKGVRDRKLHLDNMKTIQPGIGTYNIM</sequence>
<organism evidence="1 2">
    <name type="scientific">Segatella oris F0302</name>
    <dbReference type="NCBI Taxonomy" id="649760"/>
    <lineage>
        <taxon>Bacteria</taxon>
        <taxon>Pseudomonadati</taxon>
        <taxon>Bacteroidota</taxon>
        <taxon>Bacteroidia</taxon>
        <taxon>Bacteroidales</taxon>
        <taxon>Prevotellaceae</taxon>
        <taxon>Segatella</taxon>
    </lineage>
</organism>
<comment type="caution">
    <text evidence="1">The sequence shown here is derived from an EMBL/GenBank/DDBJ whole genome shotgun (WGS) entry which is preliminary data.</text>
</comment>
<reference evidence="1 2" key="1">
    <citation type="submission" date="2009-11" db="EMBL/GenBank/DDBJ databases">
        <authorList>
            <person name="Weinstock G."/>
            <person name="Sodergren E."/>
            <person name="Clifton S."/>
            <person name="Fulton L."/>
            <person name="Fulton B."/>
            <person name="Courtney L."/>
            <person name="Fronick C."/>
            <person name="Harrison M."/>
            <person name="Strong C."/>
            <person name="Farmer C."/>
            <person name="Delahaunty K."/>
            <person name="Markovic C."/>
            <person name="Hall O."/>
            <person name="Minx P."/>
            <person name="Tomlinson C."/>
            <person name="Mitreva M."/>
            <person name="Nelson J."/>
            <person name="Hou S."/>
            <person name="Wollam A."/>
            <person name="Pepin K.H."/>
            <person name="Johnson M."/>
            <person name="Bhonagiri V."/>
            <person name="Nash W.E."/>
            <person name="Warren W."/>
            <person name="Chinwalla A."/>
            <person name="Mardis E.R."/>
            <person name="Wilson R.K."/>
        </authorList>
    </citation>
    <scope>NUCLEOTIDE SEQUENCE [LARGE SCALE GENOMIC DNA]</scope>
    <source>
        <strain evidence="1 2">F0302</strain>
    </source>
</reference>
<dbReference type="HOGENOM" id="CLU_3294401_0_0_10"/>